<feature type="transmembrane region" description="Helical" evidence="1">
    <location>
        <begin position="24"/>
        <end position="41"/>
    </location>
</feature>
<organism evidence="2">
    <name type="scientific">Ixodes ricinus</name>
    <name type="common">Common tick</name>
    <name type="synonym">Acarus ricinus</name>
    <dbReference type="NCBI Taxonomy" id="34613"/>
    <lineage>
        <taxon>Eukaryota</taxon>
        <taxon>Metazoa</taxon>
        <taxon>Ecdysozoa</taxon>
        <taxon>Arthropoda</taxon>
        <taxon>Chelicerata</taxon>
        <taxon>Arachnida</taxon>
        <taxon>Acari</taxon>
        <taxon>Parasitiformes</taxon>
        <taxon>Ixodida</taxon>
        <taxon>Ixodoidea</taxon>
        <taxon>Ixodidae</taxon>
        <taxon>Ixodinae</taxon>
        <taxon>Ixodes</taxon>
    </lineage>
</organism>
<keyword evidence="1" id="KW-0472">Membrane</keyword>
<accession>A0A6B0TQT0</accession>
<name>A0A6B0TQT0_IXORI</name>
<evidence type="ECO:0000313" key="2">
    <source>
        <dbReference type="EMBL" id="MXU82232.1"/>
    </source>
</evidence>
<protein>
    <submittedName>
        <fullName evidence="2">Uncharacterized protein</fullName>
    </submittedName>
</protein>
<reference evidence="2" key="1">
    <citation type="submission" date="2019-12" db="EMBL/GenBank/DDBJ databases">
        <title>An insight into the sialome of adult female Ixodes ricinus ticks feeding for 6 days.</title>
        <authorList>
            <person name="Perner J."/>
            <person name="Ribeiro J.M.C."/>
        </authorList>
    </citation>
    <scope>NUCLEOTIDE SEQUENCE</scope>
    <source>
        <strain evidence="2">Semi-engorged</strain>
        <tissue evidence="2">Salivary glands</tissue>
    </source>
</reference>
<dbReference type="AlphaFoldDB" id="A0A6B0TQT0"/>
<proteinExistence type="predicted"/>
<sequence length="67" mass="7680">MCGFGSHRAVSVCFVCFLCRPRGLFARGIAPLLLFLFLYTTRLSRKGGLMLREQQVYLQHSWWGGVK</sequence>
<dbReference type="EMBL" id="GIFC01000149">
    <property type="protein sequence ID" value="MXU82232.1"/>
    <property type="molecule type" value="Transcribed_RNA"/>
</dbReference>
<keyword evidence="1" id="KW-0812">Transmembrane</keyword>
<evidence type="ECO:0000256" key="1">
    <source>
        <dbReference type="SAM" id="Phobius"/>
    </source>
</evidence>
<keyword evidence="1" id="KW-1133">Transmembrane helix</keyword>